<dbReference type="RefSeq" id="WP_218474855.1">
    <property type="nucleotide sequence ID" value="NZ_BAABJN010000001.1"/>
</dbReference>
<sequence length="120" mass="13178">MLTLVRPIQPAGELGVEIIPVKGPVGQERFAARGAACMAKSRPATIAIVAAGCTHDSRESDRSNEIARNVAAPQANRKVSTLAGRCDFGFEHRPVIVRQQIRDRRVIEGERALRCRTYGW</sequence>
<reference evidence="1 2" key="1">
    <citation type="submission" date="2021-07" db="EMBL/GenBank/DDBJ databases">
        <title>Whole Genome Sequence of Nocardia Iowensis.</title>
        <authorList>
            <person name="Lamm A."/>
            <person name="Collins-Fairclough A.M."/>
            <person name="Bunk B."/>
            <person name="Sproer C."/>
        </authorList>
    </citation>
    <scope>NUCLEOTIDE SEQUENCE [LARGE SCALE GENOMIC DNA]</scope>
    <source>
        <strain evidence="1 2">NRRL 5646</strain>
    </source>
</reference>
<name>A0ABX8RV29_NOCIO</name>
<accession>A0ABX8RV29</accession>
<dbReference type="EMBL" id="CP078145">
    <property type="protein sequence ID" value="QXN93096.1"/>
    <property type="molecule type" value="Genomic_DNA"/>
</dbReference>
<organism evidence="1 2">
    <name type="scientific">Nocardia iowensis</name>
    <dbReference type="NCBI Taxonomy" id="204891"/>
    <lineage>
        <taxon>Bacteria</taxon>
        <taxon>Bacillati</taxon>
        <taxon>Actinomycetota</taxon>
        <taxon>Actinomycetes</taxon>
        <taxon>Mycobacteriales</taxon>
        <taxon>Nocardiaceae</taxon>
        <taxon>Nocardia</taxon>
    </lineage>
</organism>
<dbReference type="Proteomes" id="UP000694257">
    <property type="component" value="Chromosome"/>
</dbReference>
<protein>
    <submittedName>
        <fullName evidence="1">Uncharacterized protein</fullName>
    </submittedName>
</protein>
<gene>
    <name evidence="1" type="ORF">KV110_08320</name>
</gene>
<evidence type="ECO:0000313" key="2">
    <source>
        <dbReference type="Proteomes" id="UP000694257"/>
    </source>
</evidence>
<evidence type="ECO:0000313" key="1">
    <source>
        <dbReference type="EMBL" id="QXN93096.1"/>
    </source>
</evidence>
<proteinExistence type="predicted"/>
<keyword evidence="2" id="KW-1185">Reference proteome</keyword>